<comment type="caution">
    <text evidence="1">The sequence shown here is derived from an EMBL/GenBank/DDBJ whole genome shotgun (WGS) entry which is preliminary data.</text>
</comment>
<keyword evidence="2" id="KW-1185">Reference proteome</keyword>
<gene>
    <name evidence="1" type="ORF">SNE40_022247</name>
</gene>
<evidence type="ECO:0000313" key="1">
    <source>
        <dbReference type="EMBL" id="KAK6165296.1"/>
    </source>
</evidence>
<organism evidence="1 2">
    <name type="scientific">Patella caerulea</name>
    <name type="common">Rayed Mediterranean limpet</name>
    <dbReference type="NCBI Taxonomy" id="87958"/>
    <lineage>
        <taxon>Eukaryota</taxon>
        <taxon>Metazoa</taxon>
        <taxon>Spiralia</taxon>
        <taxon>Lophotrochozoa</taxon>
        <taxon>Mollusca</taxon>
        <taxon>Gastropoda</taxon>
        <taxon>Patellogastropoda</taxon>
        <taxon>Patelloidea</taxon>
        <taxon>Patellidae</taxon>
        <taxon>Patella</taxon>
    </lineage>
</organism>
<sequence length="115" mass="12894">MSNEINTTQGGRITDFVKPCDLNTDIMIPNVTKAVENANLESGICDYEDIDDDQNTQSQVHTRRSRRKTAFKMCNNNKKMVTFKGKKIKAVKNVLKDFGLDVITGMAKNVHGSNK</sequence>
<dbReference type="Proteomes" id="UP001347796">
    <property type="component" value="Unassembled WGS sequence"/>
</dbReference>
<accession>A0AAN8GAJ0</accession>
<reference evidence="1 2" key="1">
    <citation type="submission" date="2024-01" db="EMBL/GenBank/DDBJ databases">
        <title>The genome of the rayed Mediterranean limpet Patella caerulea (Linnaeus, 1758).</title>
        <authorList>
            <person name="Anh-Thu Weber A."/>
            <person name="Halstead-Nussloch G."/>
        </authorList>
    </citation>
    <scope>NUCLEOTIDE SEQUENCE [LARGE SCALE GENOMIC DNA]</scope>
    <source>
        <strain evidence="1">AATW-2023a</strain>
        <tissue evidence="1">Whole specimen</tissue>
    </source>
</reference>
<dbReference type="EMBL" id="JAZGQO010000021">
    <property type="protein sequence ID" value="KAK6165296.1"/>
    <property type="molecule type" value="Genomic_DNA"/>
</dbReference>
<proteinExistence type="predicted"/>
<dbReference type="AlphaFoldDB" id="A0AAN8GAJ0"/>
<evidence type="ECO:0000313" key="2">
    <source>
        <dbReference type="Proteomes" id="UP001347796"/>
    </source>
</evidence>
<protein>
    <submittedName>
        <fullName evidence="1">Uncharacterized protein</fullName>
    </submittedName>
</protein>
<name>A0AAN8GAJ0_PATCE</name>